<accession>A0A7J7G7B7</accession>
<evidence type="ECO:0000313" key="3">
    <source>
        <dbReference type="Proteomes" id="UP000593564"/>
    </source>
</evidence>
<organism evidence="2 3">
    <name type="scientific">Camellia sinensis</name>
    <name type="common">Tea plant</name>
    <name type="synonym">Thea sinensis</name>
    <dbReference type="NCBI Taxonomy" id="4442"/>
    <lineage>
        <taxon>Eukaryota</taxon>
        <taxon>Viridiplantae</taxon>
        <taxon>Streptophyta</taxon>
        <taxon>Embryophyta</taxon>
        <taxon>Tracheophyta</taxon>
        <taxon>Spermatophyta</taxon>
        <taxon>Magnoliopsida</taxon>
        <taxon>eudicotyledons</taxon>
        <taxon>Gunneridae</taxon>
        <taxon>Pentapetalae</taxon>
        <taxon>asterids</taxon>
        <taxon>Ericales</taxon>
        <taxon>Theaceae</taxon>
        <taxon>Camellia</taxon>
    </lineage>
</organism>
<dbReference type="PANTHER" id="PTHR35702:SF2">
    <property type="match status" value="1"/>
</dbReference>
<feature type="signal peptide" evidence="1">
    <location>
        <begin position="1"/>
        <end position="20"/>
    </location>
</feature>
<keyword evidence="1" id="KW-0732">Signal</keyword>
<protein>
    <submittedName>
        <fullName evidence="2">Uncharacterized protein</fullName>
    </submittedName>
</protein>
<sequence>MKMRLELLFMAGIIALDITAEKCRQIIGDEMSSKGMMERFTFLNCFDMSTGTMACTVKECVKLYCYYRRAVHVQEVRNKKIEATLYEYLSQGQTIEEALNQANEKGNAAAKEASRQVKHIIGPAISFGWDLFETIYIGGTLVEGIMRGTGTFLGSYVGGIIGEERLRSLRWLGFLVGSQMGSWVGGRVGLMAYDVGKGVQYLLQFVHKETNLSSLASKDL</sequence>
<evidence type="ECO:0000256" key="1">
    <source>
        <dbReference type="SAM" id="SignalP"/>
    </source>
</evidence>
<dbReference type="Proteomes" id="UP000593564">
    <property type="component" value="Unassembled WGS sequence"/>
</dbReference>
<reference evidence="2 3" key="2">
    <citation type="submission" date="2020-07" db="EMBL/GenBank/DDBJ databases">
        <title>Genome assembly of wild tea tree DASZ reveals pedigree and selection history of tea varieties.</title>
        <authorList>
            <person name="Zhang W."/>
        </authorList>
    </citation>
    <scope>NUCLEOTIDE SEQUENCE [LARGE SCALE GENOMIC DNA]</scope>
    <source>
        <strain evidence="3">cv. G240</strain>
        <tissue evidence="2">Leaf</tissue>
    </source>
</reference>
<evidence type="ECO:0000313" key="2">
    <source>
        <dbReference type="EMBL" id="KAF5936649.1"/>
    </source>
</evidence>
<dbReference type="PANTHER" id="PTHR35702">
    <property type="entry name" value="EXPRESSED PROTEIN"/>
    <property type="match status" value="1"/>
</dbReference>
<feature type="chain" id="PRO_5029589349" evidence="1">
    <location>
        <begin position="21"/>
        <end position="220"/>
    </location>
</feature>
<dbReference type="EMBL" id="JACBKZ010000012">
    <property type="protein sequence ID" value="KAF5936649.1"/>
    <property type="molecule type" value="Genomic_DNA"/>
</dbReference>
<proteinExistence type="predicted"/>
<gene>
    <name evidence="2" type="ORF">HYC85_024155</name>
</gene>
<comment type="caution">
    <text evidence="2">The sequence shown here is derived from an EMBL/GenBank/DDBJ whole genome shotgun (WGS) entry which is preliminary data.</text>
</comment>
<reference evidence="3" key="1">
    <citation type="journal article" date="2020" name="Nat. Commun.">
        <title>Genome assembly of wild tea tree DASZ reveals pedigree and selection history of tea varieties.</title>
        <authorList>
            <person name="Zhang W."/>
            <person name="Zhang Y."/>
            <person name="Qiu H."/>
            <person name="Guo Y."/>
            <person name="Wan H."/>
            <person name="Zhang X."/>
            <person name="Scossa F."/>
            <person name="Alseekh S."/>
            <person name="Zhang Q."/>
            <person name="Wang P."/>
            <person name="Xu L."/>
            <person name="Schmidt M.H."/>
            <person name="Jia X."/>
            <person name="Li D."/>
            <person name="Zhu A."/>
            <person name="Guo F."/>
            <person name="Chen W."/>
            <person name="Ni D."/>
            <person name="Usadel B."/>
            <person name="Fernie A.R."/>
            <person name="Wen W."/>
        </authorList>
    </citation>
    <scope>NUCLEOTIDE SEQUENCE [LARGE SCALE GENOMIC DNA]</scope>
    <source>
        <strain evidence="3">cv. G240</strain>
    </source>
</reference>
<name>A0A7J7G7B7_CAMSI</name>
<dbReference type="AlphaFoldDB" id="A0A7J7G7B7"/>
<keyword evidence="3" id="KW-1185">Reference proteome</keyword>